<organism evidence="9 10">
    <name type="scientific">Zinderia insecticola (strain CARI)</name>
    <dbReference type="NCBI Taxonomy" id="871271"/>
    <lineage>
        <taxon>Bacteria</taxon>
        <taxon>Pseudomonadati</taxon>
        <taxon>Pseudomonadota</taxon>
        <taxon>Betaproteobacteria</taxon>
        <taxon>Burkholderiales</taxon>
        <taxon>Oxalobacteraceae</taxon>
        <taxon>Candidatus Zinderia</taxon>
    </lineage>
</organism>
<accession>E0TIR4</accession>
<dbReference type="InterPro" id="IPR014729">
    <property type="entry name" value="Rossmann-like_a/b/a_fold"/>
</dbReference>
<comment type="similarity">
    <text evidence="1">Belongs to the class-I aminoacyl-tRNA synthetase family. Glutamate--tRNA ligase type 1 subfamily.</text>
</comment>
<dbReference type="EMBL" id="CP002161">
    <property type="protein sequence ID" value="ADM89691.1"/>
    <property type="molecule type" value="Genomic_DNA"/>
</dbReference>
<dbReference type="GO" id="GO:0005829">
    <property type="term" value="C:cytosol"/>
    <property type="evidence" value="ECO:0007669"/>
    <property type="project" value="TreeGrafter"/>
</dbReference>
<proteinExistence type="inferred from homology"/>
<evidence type="ECO:0000256" key="3">
    <source>
        <dbReference type="ARBA" id="ARBA00022741"/>
    </source>
</evidence>
<dbReference type="SUPFAM" id="SSF48163">
    <property type="entry name" value="An anticodon-binding domain of class I aminoacyl-tRNA synthetases"/>
    <property type="match status" value="1"/>
</dbReference>
<dbReference type="KEGG" id="zin:ZICARI_070"/>
<dbReference type="GO" id="GO:0000049">
    <property type="term" value="F:tRNA binding"/>
    <property type="evidence" value="ECO:0007669"/>
    <property type="project" value="InterPro"/>
</dbReference>
<dbReference type="SUPFAM" id="SSF52374">
    <property type="entry name" value="Nucleotidylyl transferase"/>
    <property type="match status" value="1"/>
</dbReference>
<dbReference type="Gene3D" id="3.40.50.620">
    <property type="entry name" value="HUPs"/>
    <property type="match status" value="2"/>
</dbReference>
<dbReference type="InterPro" id="IPR049940">
    <property type="entry name" value="GluQ/Sye"/>
</dbReference>
<evidence type="ECO:0000256" key="4">
    <source>
        <dbReference type="ARBA" id="ARBA00022840"/>
    </source>
</evidence>
<keyword evidence="6 7" id="KW-0030">Aminoacyl-tRNA synthetase</keyword>
<dbReference type="GO" id="GO:0004818">
    <property type="term" value="F:glutamate-tRNA ligase activity"/>
    <property type="evidence" value="ECO:0007669"/>
    <property type="project" value="TreeGrafter"/>
</dbReference>
<evidence type="ECO:0000256" key="1">
    <source>
        <dbReference type="ARBA" id="ARBA00007894"/>
    </source>
</evidence>
<dbReference type="PROSITE" id="PS00178">
    <property type="entry name" value="AA_TRNA_LIGASE_I"/>
    <property type="match status" value="1"/>
</dbReference>
<gene>
    <name evidence="9" type="primary">gltX</name>
    <name evidence="9" type="ordered locus">ZICARI_070</name>
</gene>
<name>E0TIR4_ZINIC</name>
<protein>
    <submittedName>
        <fullName evidence="9">Putative glutamyl-tRNA synthetase</fullName>
    </submittedName>
</protein>
<dbReference type="InterPro" id="IPR008925">
    <property type="entry name" value="aa_tRNA-synth_I_cd-bd_sf"/>
</dbReference>
<dbReference type="AlphaFoldDB" id="E0TIR4"/>
<dbReference type="PANTHER" id="PTHR43311">
    <property type="entry name" value="GLUTAMATE--TRNA LIGASE"/>
    <property type="match status" value="1"/>
</dbReference>
<evidence type="ECO:0000256" key="6">
    <source>
        <dbReference type="ARBA" id="ARBA00023146"/>
    </source>
</evidence>
<evidence type="ECO:0000256" key="5">
    <source>
        <dbReference type="ARBA" id="ARBA00022917"/>
    </source>
</evidence>
<dbReference type="GO" id="GO:0006424">
    <property type="term" value="P:glutamyl-tRNA aminoacylation"/>
    <property type="evidence" value="ECO:0007669"/>
    <property type="project" value="TreeGrafter"/>
</dbReference>
<dbReference type="PANTHER" id="PTHR43311:SF2">
    <property type="entry name" value="GLUTAMATE--TRNA LIGASE, MITOCHONDRIAL-RELATED"/>
    <property type="match status" value="1"/>
</dbReference>
<keyword evidence="5 7" id="KW-0648">Protein biosynthesis</keyword>
<reference key="2">
    <citation type="submission" date="2010-08" db="EMBL/GenBank/DDBJ databases">
        <title>Functional convergence in reduced genomes of bacterial symbionts spanning 200 million years of evolution.</title>
        <authorList>
            <person name="McCutcheon J.P."/>
            <person name="Moran N.A."/>
        </authorList>
    </citation>
    <scope>NUCLEOTIDE SEQUENCE</scope>
    <source>
        <strain>CARI</strain>
    </source>
</reference>
<evidence type="ECO:0000313" key="10">
    <source>
        <dbReference type="Proteomes" id="UP000001303"/>
    </source>
</evidence>
<dbReference type="InterPro" id="IPR000924">
    <property type="entry name" value="Glu/Gln-tRNA-synth"/>
</dbReference>
<dbReference type="Proteomes" id="UP000001303">
    <property type="component" value="Chromosome"/>
</dbReference>
<evidence type="ECO:0000259" key="8">
    <source>
        <dbReference type="Pfam" id="PF00749"/>
    </source>
</evidence>
<keyword evidence="10" id="KW-1185">Reference proteome</keyword>
<dbReference type="Pfam" id="PF00749">
    <property type="entry name" value="tRNA-synt_1c"/>
    <property type="match status" value="2"/>
</dbReference>
<evidence type="ECO:0000313" key="9">
    <source>
        <dbReference type="EMBL" id="ADM89691.1"/>
    </source>
</evidence>
<keyword evidence="3 7" id="KW-0547">Nucleotide-binding</keyword>
<dbReference type="GO" id="GO:0005524">
    <property type="term" value="F:ATP binding"/>
    <property type="evidence" value="ECO:0007669"/>
    <property type="project" value="UniProtKB-KW"/>
</dbReference>
<dbReference type="InterPro" id="IPR020751">
    <property type="entry name" value="aa-tRNA-synth_I_codon-bd_sub2"/>
</dbReference>
<dbReference type="InterPro" id="IPR020058">
    <property type="entry name" value="Glu/Gln-tRNA-synth_Ib_cat-dom"/>
</dbReference>
<feature type="domain" description="Glutamyl/glutaminyl-tRNA synthetase class Ib catalytic" evidence="8">
    <location>
        <begin position="109"/>
        <end position="272"/>
    </location>
</feature>
<sequence length="420" mass="51336">MKLLNIRFAPSPSGYLHIGNIRTILYNFAFSFKNKGNFFLRIEDSNLNIKYIKYIKNILNIFSIFNFNYKKKPFFQSKRNFYYLKFIKKLFKIKKVYFFFDKFKSIPIIKFKNNKKNIFKWKNFNKKIISNYKFKDLIIRRSNNLYLYNFCVVVDDIKMKISHIIRGDDHISNTPNQICLYKSFKKKIPIYYHLPMILNNNGKKLSKKKKSFKILNFIKNNFLPETLLNYISKLGWGFLNKEIYKINNFYNLFNIKNIKKSSSKINILKLNWINKYHLKYSNNIKIFKYIIIFLKNKKIKLKNYFKIIKIINIYKFNNINFKNILNNIKYLYINNNKILSNFKKNKIIFDLYILFFKIIWKKKYINLIINKIINIYKLKNYILNKFLRIIIFKKKNTPSLITIIKIIGKKKILNILYKYF</sequence>
<evidence type="ECO:0000256" key="2">
    <source>
        <dbReference type="ARBA" id="ARBA00022598"/>
    </source>
</evidence>
<reference evidence="9 10" key="1">
    <citation type="journal article" date="2010" name="Genome Biol. Evol.">
        <title>Functional convergence in reduced genomes of bacterial symbionts spanning 200 My of evolution.</title>
        <authorList>
            <person name="McCutcheon J.P."/>
            <person name="Moran N.A."/>
        </authorList>
    </citation>
    <scope>NUCLEOTIDE SEQUENCE [LARGE SCALE GENOMIC DNA]</scope>
    <source>
        <strain evidence="9 10">CARI</strain>
    </source>
</reference>
<feature type="domain" description="Glutamyl/glutaminyl-tRNA synthetase class Ib catalytic" evidence="8">
    <location>
        <begin position="5"/>
        <end position="99"/>
    </location>
</feature>
<keyword evidence="4 7" id="KW-0067">ATP-binding</keyword>
<dbReference type="InterPro" id="IPR001412">
    <property type="entry name" value="aa-tRNA-synth_I_CS"/>
</dbReference>
<dbReference type="Gene3D" id="1.10.10.350">
    <property type="match status" value="1"/>
</dbReference>
<keyword evidence="2 7" id="KW-0436">Ligase</keyword>
<dbReference type="HOGENOM" id="CLU_015768_6_0_4"/>
<dbReference type="PRINTS" id="PR00987">
    <property type="entry name" value="TRNASYNTHGLU"/>
</dbReference>
<dbReference type="STRING" id="871271.ZICARI_070"/>
<evidence type="ECO:0000256" key="7">
    <source>
        <dbReference type="RuleBase" id="RU363037"/>
    </source>
</evidence>